<keyword evidence="2" id="KW-1185">Reference proteome</keyword>
<accession>A0A0B2W2M4</accession>
<feature type="non-terminal residue" evidence="1">
    <location>
        <position position="115"/>
    </location>
</feature>
<proteinExistence type="predicted"/>
<name>A0A0B2W2M4_TOXCA</name>
<dbReference type="EMBL" id="JPKZ01000331">
    <property type="protein sequence ID" value="KHN87837.1"/>
    <property type="molecule type" value="Genomic_DNA"/>
</dbReference>
<evidence type="ECO:0000313" key="1">
    <source>
        <dbReference type="EMBL" id="KHN87837.1"/>
    </source>
</evidence>
<reference evidence="1 2" key="1">
    <citation type="submission" date="2014-11" db="EMBL/GenBank/DDBJ databases">
        <title>Genetic blueprint of the zoonotic pathogen Toxocara canis.</title>
        <authorList>
            <person name="Zhu X.-Q."/>
            <person name="Korhonen P.K."/>
            <person name="Cai H."/>
            <person name="Young N.D."/>
            <person name="Nejsum P."/>
            <person name="von Samson-Himmelstjerna G."/>
            <person name="Boag P.R."/>
            <person name="Tan P."/>
            <person name="Li Q."/>
            <person name="Min J."/>
            <person name="Yang Y."/>
            <person name="Wang X."/>
            <person name="Fang X."/>
            <person name="Hall R.S."/>
            <person name="Hofmann A."/>
            <person name="Sternberg P.W."/>
            <person name="Jex A.R."/>
            <person name="Gasser R.B."/>
        </authorList>
    </citation>
    <scope>NUCLEOTIDE SEQUENCE [LARGE SCALE GENOMIC DNA]</scope>
    <source>
        <strain evidence="1">PN_DK_2014</strain>
    </source>
</reference>
<comment type="caution">
    <text evidence="1">The sequence shown here is derived from an EMBL/GenBank/DDBJ whole genome shotgun (WGS) entry which is preliminary data.</text>
</comment>
<organism evidence="1 2">
    <name type="scientific">Toxocara canis</name>
    <name type="common">Canine roundworm</name>
    <dbReference type="NCBI Taxonomy" id="6265"/>
    <lineage>
        <taxon>Eukaryota</taxon>
        <taxon>Metazoa</taxon>
        <taxon>Ecdysozoa</taxon>
        <taxon>Nematoda</taxon>
        <taxon>Chromadorea</taxon>
        <taxon>Rhabditida</taxon>
        <taxon>Spirurina</taxon>
        <taxon>Ascaridomorpha</taxon>
        <taxon>Ascaridoidea</taxon>
        <taxon>Toxocaridae</taxon>
        <taxon>Toxocara</taxon>
    </lineage>
</organism>
<evidence type="ECO:0000313" key="2">
    <source>
        <dbReference type="Proteomes" id="UP000031036"/>
    </source>
</evidence>
<sequence>MNDILCGYYYIIHCRRWVCTLLSKQINGIRSVRQRSSHSTCRRMASSKPSDTQPKILKSPQQYTSCVINSNNCDRITKFENNTLSTCTTVHCYTNCELFKSFLQDIATRKNERQH</sequence>
<dbReference type="Proteomes" id="UP000031036">
    <property type="component" value="Unassembled WGS sequence"/>
</dbReference>
<protein>
    <submittedName>
        <fullName evidence="1">Uncharacterized protein</fullName>
    </submittedName>
</protein>
<gene>
    <name evidence="1" type="ORF">Tcan_00510</name>
</gene>
<dbReference type="AlphaFoldDB" id="A0A0B2W2M4"/>